<dbReference type="EMBL" id="CP034086">
    <property type="protein sequence ID" value="AZG77574.1"/>
    <property type="molecule type" value="Genomic_DNA"/>
</dbReference>
<reference evidence="1 2" key="1">
    <citation type="submission" date="2018-11" db="EMBL/GenBank/DDBJ databases">
        <title>Genome squencing of methanotrophic bacteria isolated from alkaline groundwater in Korea.</title>
        <authorList>
            <person name="Nguyen L.N."/>
        </authorList>
    </citation>
    <scope>NUCLEOTIDE SEQUENCE [LARGE SCALE GENOMIC DNA]</scope>
    <source>
        <strain evidence="1 2">GW6</strain>
    </source>
</reference>
<dbReference type="AlphaFoldDB" id="A0A3G8M7I8"/>
<dbReference type="Gene3D" id="3.30.1150.10">
    <property type="match status" value="1"/>
</dbReference>
<accession>A0A3G8M7I8</accession>
<protein>
    <recommendedName>
        <fullName evidence="3">TonB family protein</fullName>
    </recommendedName>
</protein>
<evidence type="ECO:0008006" key="3">
    <source>
        <dbReference type="Google" id="ProtNLM"/>
    </source>
</evidence>
<organism evidence="1 2">
    <name type="scientific">Methylocystis rosea</name>
    <dbReference type="NCBI Taxonomy" id="173366"/>
    <lineage>
        <taxon>Bacteria</taxon>
        <taxon>Pseudomonadati</taxon>
        <taxon>Pseudomonadota</taxon>
        <taxon>Alphaproteobacteria</taxon>
        <taxon>Hyphomicrobiales</taxon>
        <taxon>Methylocystaceae</taxon>
        <taxon>Methylocystis</taxon>
    </lineage>
</organism>
<dbReference type="Proteomes" id="UP000273982">
    <property type="component" value="Chromosome"/>
</dbReference>
<evidence type="ECO:0000313" key="2">
    <source>
        <dbReference type="Proteomes" id="UP000273982"/>
    </source>
</evidence>
<sequence length="132" mass="14792">MMRKARRMRRPLSWPWILALLVVGIEVASIGAASARNNMLRAAYATRVSEMLRDRAYLEISSRFFRMESPRMGPGYARVWFKIDSSGHVTNVRVVDATSDAHARKAEAILSGLRLPPPPEGGFAAAQSFNFR</sequence>
<evidence type="ECO:0000313" key="1">
    <source>
        <dbReference type="EMBL" id="AZG77574.1"/>
    </source>
</evidence>
<gene>
    <name evidence="1" type="ORF">EHO51_13000</name>
</gene>
<name>A0A3G8M7I8_9HYPH</name>
<dbReference type="SUPFAM" id="SSF74653">
    <property type="entry name" value="TolA/TonB C-terminal domain"/>
    <property type="match status" value="1"/>
</dbReference>
<dbReference type="KEGG" id="mros:EHO51_13000"/>
<proteinExistence type="predicted"/>